<name>A0AAD7WKQ3_9TELE</name>
<proteinExistence type="predicted"/>
<evidence type="ECO:0000313" key="2">
    <source>
        <dbReference type="EMBL" id="KAJ8400467.1"/>
    </source>
</evidence>
<protein>
    <submittedName>
        <fullName evidence="2">Uncharacterized protein</fullName>
    </submittedName>
</protein>
<gene>
    <name evidence="2" type="ORF">AAFF_G00395910</name>
</gene>
<accession>A0AAD7WKQ3</accession>
<organism evidence="2 3">
    <name type="scientific">Aldrovandia affinis</name>
    <dbReference type="NCBI Taxonomy" id="143900"/>
    <lineage>
        <taxon>Eukaryota</taxon>
        <taxon>Metazoa</taxon>
        <taxon>Chordata</taxon>
        <taxon>Craniata</taxon>
        <taxon>Vertebrata</taxon>
        <taxon>Euteleostomi</taxon>
        <taxon>Actinopterygii</taxon>
        <taxon>Neopterygii</taxon>
        <taxon>Teleostei</taxon>
        <taxon>Notacanthiformes</taxon>
        <taxon>Halosauridae</taxon>
        <taxon>Aldrovandia</taxon>
    </lineage>
</organism>
<dbReference type="AlphaFoldDB" id="A0AAD7WKQ3"/>
<reference evidence="2" key="1">
    <citation type="journal article" date="2023" name="Science">
        <title>Genome structures resolve the early diversification of teleost fishes.</title>
        <authorList>
            <person name="Parey E."/>
            <person name="Louis A."/>
            <person name="Montfort J."/>
            <person name="Bouchez O."/>
            <person name="Roques C."/>
            <person name="Iampietro C."/>
            <person name="Lluch J."/>
            <person name="Castinel A."/>
            <person name="Donnadieu C."/>
            <person name="Desvignes T."/>
            <person name="Floi Bucao C."/>
            <person name="Jouanno E."/>
            <person name="Wen M."/>
            <person name="Mejri S."/>
            <person name="Dirks R."/>
            <person name="Jansen H."/>
            <person name="Henkel C."/>
            <person name="Chen W.J."/>
            <person name="Zahm M."/>
            <person name="Cabau C."/>
            <person name="Klopp C."/>
            <person name="Thompson A.W."/>
            <person name="Robinson-Rechavi M."/>
            <person name="Braasch I."/>
            <person name="Lecointre G."/>
            <person name="Bobe J."/>
            <person name="Postlethwait J.H."/>
            <person name="Berthelot C."/>
            <person name="Roest Crollius H."/>
            <person name="Guiguen Y."/>
        </authorList>
    </citation>
    <scope>NUCLEOTIDE SEQUENCE</scope>
    <source>
        <strain evidence="2">NC1722</strain>
    </source>
</reference>
<sequence>MDAAQAQIYSVAAWTSFRCSLRHPALRDSFITYFKWEGHKIRVCLSPILSLVSMEYGQGTGHRVGWSAEMDTAAVLWSQPTGNKRRPQRCDEGGTPAVCPPCLRMCTYMDTRPLHWRKNLQNPFTPGTGPGVSQGKFVGGRGGVQTGHLMPVLALGVSAAPGVTVPCLSGGGSFVSAAPAGARGLPTCPCLVISSLAGTLIQVAKHCWCVCFPYPSAFPPRANPRMQEADKKDSHGAGSKENTSAEESQSPFNRGLGDLSPGDWAAAMKASRTMRQEIIGDGVSPAGRSSQRGPVRLKVLKSAHLPF</sequence>
<dbReference type="EMBL" id="JAINUG010000076">
    <property type="protein sequence ID" value="KAJ8400467.1"/>
    <property type="molecule type" value="Genomic_DNA"/>
</dbReference>
<evidence type="ECO:0000256" key="1">
    <source>
        <dbReference type="SAM" id="MobiDB-lite"/>
    </source>
</evidence>
<keyword evidence="3" id="KW-1185">Reference proteome</keyword>
<feature type="region of interest" description="Disordered" evidence="1">
    <location>
        <begin position="276"/>
        <end position="295"/>
    </location>
</feature>
<comment type="caution">
    <text evidence="2">The sequence shown here is derived from an EMBL/GenBank/DDBJ whole genome shotgun (WGS) entry which is preliminary data.</text>
</comment>
<feature type="compositionally biased region" description="Polar residues" evidence="1">
    <location>
        <begin position="240"/>
        <end position="252"/>
    </location>
</feature>
<evidence type="ECO:0000313" key="3">
    <source>
        <dbReference type="Proteomes" id="UP001221898"/>
    </source>
</evidence>
<feature type="region of interest" description="Disordered" evidence="1">
    <location>
        <begin position="222"/>
        <end position="269"/>
    </location>
</feature>
<dbReference type="Proteomes" id="UP001221898">
    <property type="component" value="Unassembled WGS sequence"/>
</dbReference>